<evidence type="ECO:0000259" key="2">
    <source>
        <dbReference type="PROSITE" id="PS51819"/>
    </source>
</evidence>
<comment type="caution">
    <text evidence="3">The sequence shown here is derived from an EMBL/GenBank/DDBJ whole genome shotgun (WGS) entry which is preliminary data.</text>
</comment>
<name>A0A1A5YL98_9BACL</name>
<evidence type="ECO:0000313" key="4">
    <source>
        <dbReference type="Proteomes" id="UP000092024"/>
    </source>
</evidence>
<dbReference type="Pfam" id="PF00903">
    <property type="entry name" value="Glyoxalase"/>
    <property type="match status" value="1"/>
</dbReference>
<feature type="domain" description="VOC" evidence="2">
    <location>
        <begin position="5"/>
        <end position="127"/>
    </location>
</feature>
<dbReference type="InterPro" id="IPR004360">
    <property type="entry name" value="Glyas_Fos-R_dOase_dom"/>
</dbReference>
<dbReference type="AlphaFoldDB" id="A0A1A5YL98"/>
<accession>A0A1A5YL98</accession>
<sequence length="131" mass="14724">MAVKKIEHLGIMVSNLDKSLPFYENVIGLKHLYTMTHTNGVIRLAFLAFADSSETQIELVEGYNPELPAEGKVHHAAFTVDDIEAEFLRIKELDVPLRDTEITTLPNGARYFFLYGPDGELLELFQPGKTS</sequence>
<dbReference type="STRING" id="1844972.A7K91_24545"/>
<dbReference type="InterPro" id="IPR051785">
    <property type="entry name" value="MMCE/EMCE_epimerase"/>
</dbReference>
<dbReference type="CDD" id="cd06587">
    <property type="entry name" value="VOC"/>
    <property type="match status" value="1"/>
</dbReference>
<dbReference type="PROSITE" id="PS51819">
    <property type="entry name" value="VOC"/>
    <property type="match status" value="1"/>
</dbReference>
<evidence type="ECO:0000313" key="3">
    <source>
        <dbReference type="EMBL" id="OBR66389.1"/>
    </source>
</evidence>
<dbReference type="SUPFAM" id="SSF54593">
    <property type="entry name" value="Glyoxalase/Bleomycin resistance protein/Dihydroxybiphenyl dioxygenase"/>
    <property type="match status" value="1"/>
</dbReference>
<dbReference type="OrthoDB" id="371072at2"/>
<dbReference type="RefSeq" id="WP_068682070.1">
    <property type="nucleotide sequence ID" value="NZ_LYPA01000047.1"/>
</dbReference>
<reference evidence="3 4" key="1">
    <citation type="submission" date="2016-05" db="EMBL/GenBank/DDBJ databases">
        <title>Paenibacillus oryzae. sp. nov., isolated from the rice root.</title>
        <authorList>
            <person name="Zhang J."/>
            <person name="Zhang X."/>
        </authorList>
    </citation>
    <scope>NUCLEOTIDE SEQUENCE [LARGE SCALE GENOMIC DNA]</scope>
    <source>
        <strain evidence="3 4">1DrF-4</strain>
    </source>
</reference>
<dbReference type="EMBL" id="LYPA01000047">
    <property type="protein sequence ID" value="OBR66389.1"/>
    <property type="molecule type" value="Genomic_DNA"/>
</dbReference>
<dbReference type="GO" id="GO:0046491">
    <property type="term" value="P:L-methylmalonyl-CoA metabolic process"/>
    <property type="evidence" value="ECO:0007669"/>
    <property type="project" value="TreeGrafter"/>
</dbReference>
<gene>
    <name evidence="3" type="ORF">A7K91_24545</name>
</gene>
<dbReference type="Gene3D" id="3.10.180.10">
    <property type="entry name" value="2,3-Dihydroxybiphenyl 1,2-Dioxygenase, domain 1"/>
    <property type="match status" value="1"/>
</dbReference>
<keyword evidence="1" id="KW-0479">Metal-binding</keyword>
<dbReference type="PANTHER" id="PTHR43048:SF3">
    <property type="entry name" value="METHYLMALONYL-COA EPIMERASE, MITOCHONDRIAL"/>
    <property type="match status" value="1"/>
</dbReference>
<dbReference type="GO" id="GO:0046872">
    <property type="term" value="F:metal ion binding"/>
    <property type="evidence" value="ECO:0007669"/>
    <property type="project" value="UniProtKB-KW"/>
</dbReference>
<dbReference type="GO" id="GO:0004493">
    <property type="term" value="F:methylmalonyl-CoA epimerase activity"/>
    <property type="evidence" value="ECO:0007669"/>
    <property type="project" value="TreeGrafter"/>
</dbReference>
<evidence type="ECO:0000256" key="1">
    <source>
        <dbReference type="ARBA" id="ARBA00022723"/>
    </source>
</evidence>
<organism evidence="3 4">
    <name type="scientific">Paenibacillus oryzae</name>
    <dbReference type="NCBI Taxonomy" id="1844972"/>
    <lineage>
        <taxon>Bacteria</taxon>
        <taxon>Bacillati</taxon>
        <taxon>Bacillota</taxon>
        <taxon>Bacilli</taxon>
        <taxon>Bacillales</taxon>
        <taxon>Paenibacillaceae</taxon>
        <taxon>Paenibacillus</taxon>
    </lineage>
</organism>
<keyword evidence="4" id="KW-1185">Reference proteome</keyword>
<dbReference type="PANTHER" id="PTHR43048">
    <property type="entry name" value="METHYLMALONYL-COA EPIMERASE"/>
    <property type="match status" value="1"/>
</dbReference>
<dbReference type="InterPro" id="IPR029068">
    <property type="entry name" value="Glyas_Bleomycin-R_OHBP_Dase"/>
</dbReference>
<proteinExistence type="predicted"/>
<protein>
    <submittedName>
        <fullName evidence="3">Glyoxalase</fullName>
    </submittedName>
</protein>
<dbReference type="InterPro" id="IPR037523">
    <property type="entry name" value="VOC_core"/>
</dbReference>
<dbReference type="Proteomes" id="UP000092024">
    <property type="component" value="Unassembled WGS sequence"/>
</dbReference>